<protein>
    <submittedName>
        <fullName evidence="2">Glutathione S-transferase family protein</fullName>
    </submittedName>
</protein>
<dbReference type="PROSITE" id="PS50404">
    <property type="entry name" value="GST_NTER"/>
    <property type="match status" value="1"/>
</dbReference>
<dbReference type="RefSeq" id="WP_394832665.1">
    <property type="nucleotide sequence ID" value="NZ_CP089929.1"/>
</dbReference>
<keyword evidence="3" id="KW-1185">Reference proteome</keyword>
<dbReference type="InterPro" id="IPR036249">
    <property type="entry name" value="Thioredoxin-like_sf"/>
</dbReference>
<evidence type="ECO:0000313" key="3">
    <source>
        <dbReference type="Proteomes" id="UP001374803"/>
    </source>
</evidence>
<dbReference type="InterPro" id="IPR004045">
    <property type="entry name" value="Glutathione_S-Trfase_N"/>
</dbReference>
<dbReference type="InterPro" id="IPR036282">
    <property type="entry name" value="Glutathione-S-Trfase_C_sf"/>
</dbReference>
<dbReference type="EMBL" id="CP089983">
    <property type="protein sequence ID" value="WXB03038.1"/>
    <property type="molecule type" value="Genomic_DNA"/>
</dbReference>
<dbReference type="Proteomes" id="UP001374803">
    <property type="component" value="Chromosome"/>
</dbReference>
<dbReference type="Pfam" id="PF13417">
    <property type="entry name" value="GST_N_3"/>
    <property type="match status" value="1"/>
</dbReference>
<dbReference type="SUPFAM" id="SSF52833">
    <property type="entry name" value="Thioredoxin-like"/>
    <property type="match status" value="1"/>
</dbReference>
<dbReference type="PANTHER" id="PTHR42673">
    <property type="entry name" value="MALEYLACETOACETATE ISOMERASE"/>
    <property type="match status" value="1"/>
</dbReference>
<name>A0ABZ2KWG4_9BACT</name>
<accession>A0ABZ2KWG4</accession>
<organism evidence="2 3">
    <name type="scientific">Pendulispora rubella</name>
    <dbReference type="NCBI Taxonomy" id="2741070"/>
    <lineage>
        <taxon>Bacteria</taxon>
        <taxon>Pseudomonadati</taxon>
        <taxon>Myxococcota</taxon>
        <taxon>Myxococcia</taxon>
        <taxon>Myxococcales</taxon>
        <taxon>Sorangiineae</taxon>
        <taxon>Pendulisporaceae</taxon>
        <taxon>Pendulispora</taxon>
    </lineage>
</organism>
<reference evidence="2" key="1">
    <citation type="submission" date="2021-12" db="EMBL/GenBank/DDBJ databases">
        <title>Discovery of the Pendulisporaceae a myxobacterial family with distinct sporulation behavior and unique specialized metabolism.</title>
        <authorList>
            <person name="Garcia R."/>
            <person name="Popoff A."/>
            <person name="Bader C.D."/>
            <person name="Loehr J."/>
            <person name="Walesch S."/>
            <person name="Walt C."/>
            <person name="Boldt J."/>
            <person name="Bunk B."/>
            <person name="Haeckl F.J.F.P.J."/>
            <person name="Gunesch A.P."/>
            <person name="Birkelbach J."/>
            <person name="Nuebel U."/>
            <person name="Pietschmann T."/>
            <person name="Bach T."/>
            <person name="Mueller R."/>
        </authorList>
    </citation>
    <scope>NUCLEOTIDE SEQUENCE</scope>
    <source>
        <strain evidence="2">MSr11367</strain>
    </source>
</reference>
<dbReference type="SUPFAM" id="SSF47616">
    <property type="entry name" value="GST C-terminal domain-like"/>
    <property type="match status" value="1"/>
</dbReference>
<dbReference type="CDD" id="cd00570">
    <property type="entry name" value="GST_N_family"/>
    <property type="match status" value="1"/>
</dbReference>
<dbReference type="Gene3D" id="3.40.30.10">
    <property type="entry name" value="Glutaredoxin"/>
    <property type="match status" value="1"/>
</dbReference>
<dbReference type="Pfam" id="PF13410">
    <property type="entry name" value="GST_C_2"/>
    <property type="match status" value="1"/>
</dbReference>
<sequence length="213" mass="24000">MILYHFVNSPFARRVRFTMVLKGISVELREARATPENQEAVRCLNPVHTVPVLVDGDRVISDSTAICHYLDRKFPEPPLWPAGMAGADAFEFVALTDSVIDTLSDLGMRYHPLHEHPQFPEVRDMFIGRAQRMLDRLAQMVSTRPAGEPLCGPAWSGADIAVYTLVIWLEGLPHRAATFPPAKWVVDLGWSLPPALRTWADPHRWREDVLITG</sequence>
<dbReference type="InterPro" id="IPR040079">
    <property type="entry name" value="Glutathione_S-Trfase"/>
</dbReference>
<dbReference type="SFLD" id="SFLDS00019">
    <property type="entry name" value="Glutathione_Transferase_(cytos"/>
    <property type="match status" value="1"/>
</dbReference>
<evidence type="ECO:0000259" key="1">
    <source>
        <dbReference type="PROSITE" id="PS50404"/>
    </source>
</evidence>
<dbReference type="Gene3D" id="1.20.1050.10">
    <property type="match status" value="1"/>
</dbReference>
<gene>
    <name evidence="2" type="ORF">LVJ94_39795</name>
</gene>
<evidence type="ECO:0000313" key="2">
    <source>
        <dbReference type="EMBL" id="WXB03038.1"/>
    </source>
</evidence>
<feature type="domain" description="GST N-terminal" evidence="1">
    <location>
        <begin position="1"/>
        <end position="78"/>
    </location>
</feature>
<proteinExistence type="predicted"/>
<dbReference type="PANTHER" id="PTHR42673:SF4">
    <property type="entry name" value="MALEYLACETOACETATE ISOMERASE"/>
    <property type="match status" value="1"/>
</dbReference>